<protein>
    <recommendedName>
        <fullName evidence="4">DUF4013 domain-containing protein</fullName>
    </recommendedName>
</protein>
<gene>
    <name evidence="2" type="ORF">SAMN05444371_1786</name>
</gene>
<feature type="transmembrane region" description="Helical" evidence="1">
    <location>
        <begin position="132"/>
        <end position="159"/>
    </location>
</feature>
<organism evidence="2 3">
    <name type="scientific">Epilithonimonas mollis</name>
    <dbReference type="NCBI Taxonomy" id="216903"/>
    <lineage>
        <taxon>Bacteria</taxon>
        <taxon>Pseudomonadati</taxon>
        <taxon>Bacteroidota</taxon>
        <taxon>Flavobacteriia</taxon>
        <taxon>Flavobacteriales</taxon>
        <taxon>Weeksellaceae</taxon>
        <taxon>Chryseobacterium group</taxon>
        <taxon>Epilithonimonas</taxon>
    </lineage>
</organism>
<keyword evidence="1" id="KW-0812">Transmembrane</keyword>
<keyword evidence="1" id="KW-0472">Membrane</keyword>
<feature type="transmembrane region" description="Helical" evidence="1">
    <location>
        <begin position="180"/>
        <end position="213"/>
    </location>
</feature>
<accession>A0A1M6RBN8</accession>
<evidence type="ECO:0008006" key="4">
    <source>
        <dbReference type="Google" id="ProtNLM"/>
    </source>
</evidence>
<proteinExistence type="predicted"/>
<name>A0A1M6RBN8_9FLAO</name>
<dbReference type="EMBL" id="FRAM01000002">
    <property type="protein sequence ID" value="SHK29758.1"/>
    <property type="molecule type" value="Genomic_DNA"/>
</dbReference>
<dbReference type="AlphaFoldDB" id="A0A1M6RBN8"/>
<evidence type="ECO:0000256" key="1">
    <source>
        <dbReference type="SAM" id="Phobius"/>
    </source>
</evidence>
<feature type="transmembrane region" description="Helical" evidence="1">
    <location>
        <begin position="87"/>
        <end position="112"/>
    </location>
</feature>
<dbReference type="STRING" id="216903.SAMN05444371_1786"/>
<dbReference type="Proteomes" id="UP000184498">
    <property type="component" value="Unassembled WGS sequence"/>
</dbReference>
<evidence type="ECO:0000313" key="3">
    <source>
        <dbReference type="Proteomes" id="UP000184498"/>
    </source>
</evidence>
<dbReference type="OrthoDB" id="1274380at2"/>
<evidence type="ECO:0000313" key="2">
    <source>
        <dbReference type="EMBL" id="SHK29758.1"/>
    </source>
</evidence>
<reference evidence="3" key="1">
    <citation type="submission" date="2016-11" db="EMBL/GenBank/DDBJ databases">
        <authorList>
            <person name="Varghese N."/>
            <person name="Submissions S."/>
        </authorList>
    </citation>
    <scope>NUCLEOTIDE SEQUENCE [LARGE SCALE GENOMIC DNA]</scope>
    <source>
        <strain evidence="3">DSM 18016</strain>
    </source>
</reference>
<keyword evidence="1" id="KW-1133">Transmembrane helix</keyword>
<feature type="transmembrane region" description="Helical" evidence="1">
    <location>
        <begin position="33"/>
        <end position="54"/>
    </location>
</feature>
<dbReference type="RefSeq" id="WP_072997457.1">
    <property type="nucleotide sequence ID" value="NZ_FRAM01000002.1"/>
</dbReference>
<keyword evidence="3" id="KW-1185">Reference proteome</keyword>
<sequence>MEYVESNNYNKNFNIGRYISGGIDLFKKDPSGIFGAFILVLIMSLIPFCSLLAVGNFYKVCRDVETHGKADSGKIFNFDDFVPYLKFMFLLFIVVFVMIIPIPVFLFPISLLTSDESGTVSNINAAMVAGGFGFFILFYLVFLFVISIATYYFIPLVALKRSHDVRKNISISWTLAKKDFFSIFVFIIISGFLSQLGILACGIGLFLTIPIALCMRYKSFEKILSL</sequence>